<name>A0A5C4V6H5_9ACTN</name>
<evidence type="ECO:0000313" key="3">
    <source>
        <dbReference type="Proteomes" id="UP000312512"/>
    </source>
</evidence>
<dbReference type="OrthoDB" id="3532420at2"/>
<dbReference type="Proteomes" id="UP000312512">
    <property type="component" value="Unassembled WGS sequence"/>
</dbReference>
<evidence type="ECO:0000256" key="1">
    <source>
        <dbReference type="SAM" id="MobiDB-lite"/>
    </source>
</evidence>
<comment type="caution">
    <text evidence="2">The sequence shown here is derived from an EMBL/GenBank/DDBJ whole genome shotgun (WGS) entry which is preliminary data.</text>
</comment>
<dbReference type="EMBL" id="VDLX02000028">
    <property type="protein sequence ID" value="KAB8186942.1"/>
    <property type="molecule type" value="Genomic_DNA"/>
</dbReference>
<keyword evidence="3" id="KW-1185">Reference proteome</keyword>
<feature type="compositionally biased region" description="Polar residues" evidence="1">
    <location>
        <begin position="22"/>
        <end position="31"/>
    </location>
</feature>
<dbReference type="AlphaFoldDB" id="A0A5C4V6H5"/>
<feature type="region of interest" description="Disordered" evidence="1">
    <location>
        <begin position="1"/>
        <end position="39"/>
    </location>
</feature>
<proteinExistence type="predicted"/>
<dbReference type="RefSeq" id="WP_139637606.1">
    <property type="nucleotide sequence ID" value="NZ_VDLX02000028.1"/>
</dbReference>
<gene>
    <name evidence="2" type="ORF">FH608_046490</name>
</gene>
<feature type="compositionally biased region" description="Polar residues" evidence="1">
    <location>
        <begin position="1"/>
        <end position="11"/>
    </location>
</feature>
<sequence length="133" mass="14306">MSTETPETKNPYQARREAISRAISTWQQGDGSDSGHELDDATALEDCLLDEGLALMPRSTGHGKWVVEVDGQRAPIAPGSDRPVGLLDAEEAAELFLTLSAADEYAEHQPTVRPATEMEFKTALANHLFGGVA</sequence>
<evidence type="ECO:0000313" key="2">
    <source>
        <dbReference type="EMBL" id="KAB8186942.1"/>
    </source>
</evidence>
<reference evidence="2 3" key="1">
    <citation type="submission" date="2019-10" db="EMBL/GenBank/DDBJ databases">
        <title>Nonomuraea sp. nov., isolated from Phyllanthus amarus.</title>
        <authorList>
            <person name="Klykleung N."/>
            <person name="Tanasupawat S."/>
        </authorList>
    </citation>
    <scope>NUCLEOTIDE SEQUENCE [LARGE SCALE GENOMIC DNA]</scope>
    <source>
        <strain evidence="2 3">PA1-10</strain>
    </source>
</reference>
<accession>A0A5C4V6H5</accession>
<organism evidence="2 3">
    <name type="scientific">Nonomuraea phyllanthi</name>
    <dbReference type="NCBI Taxonomy" id="2219224"/>
    <lineage>
        <taxon>Bacteria</taxon>
        <taxon>Bacillati</taxon>
        <taxon>Actinomycetota</taxon>
        <taxon>Actinomycetes</taxon>
        <taxon>Streptosporangiales</taxon>
        <taxon>Streptosporangiaceae</taxon>
        <taxon>Nonomuraea</taxon>
    </lineage>
</organism>
<protein>
    <submittedName>
        <fullName evidence="2">Uncharacterized protein</fullName>
    </submittedName>
</protein>